<evidence type="ECO:0000313" key="4">
    <source>
        <dbReference type="Proteomes" id="UP000008311"/>
    </source>
</evidence>
<dbReference type="Pfam" id="PF00646">
    <property type="entry name" value="F-box"/>
    <property type="match status" value="1"/>
</dbReference>
<gene>
    <name evidence="3" type="ORF">RCOM_1018000</name>
</gene>
<dbReference type="InParanoid" id="B9RWC6"/>
<feature type="compositionally biased region" description="Polar residues" evidence="1">
    <location>
        <begin position="11"/>
        <end position="22"/>
    </location>
</feature>
<dbReference type="InterPro" id="IPR015915">
    <property type="entry name" value="Kelch-typ_b-propeller"/>
</dbReference>
<dbReference type="InterPro" id="IPR006527">
    <property type="entry name" value="F-box-assoc_dom_typ1"/>
</dbReference>
<dbReference type="SUPFAM" id="SSF50965">
    <property type="entry name" value="Galactose oxidase, central domain"/>
    <property type="match status" value="1"/>
</dbReference>
<dbReference type="CDD" id="cd22157">
    <property type="entry name" value="F-box_AtFBW1-like"/>
    <property type="match status" value="1"/>
</dbReference>
<dbReference type="InterPro" id="IPR017451">
    <property type="entry name" value="F-box-assoc_interact_dom"/>
</dbReference>
<dbReference type="Gene3D" id="1.20.1280.50">
    <property type="match status" value="1"/>
</dbReference>
<keyword evidence="4" id="KW-1185">Reference proteome</keyword>
<name>B9RWC6_RICCO</name>
<dbReference type="InterPro" id="IPR001810">
    <property type="entry name" value="F-box_dom"/>
</dbReference>
<dbReference type="SMART" id="SM00256">
    <property type="entry name" value="FBOX"/>
    <property type="match status" value="1"/>
</dbReference>
<dbReference type="Pfam" id="PF07734">
    <property type="entry name" value="FBA_1"/>
    <property type="match status" value="1"/>
</dbReference>
<reference evidence="4" key="1">
    <citation type="journal article" date="2010" name="Nat. Biotechnol.">
        <title>Draft genome sequence of the oilseed species Ricinus communis.</title>
        <authorList>
            <person name="Chan A.P."/>
            <person name="Crabtree J."/>
            <person name="Zhao Q."/>
            <person name="Lorenzi H."/>
            <person name="Orvis J."/>
            <person name="Puiu D."/>
            <person name="Melake-Berhan A."/>
            <person name="Jones K.M."/>
            <person name="Redman J."/>
            <person name="Chen G."/>
            <person name="Cahoon E.B."/>
            <person name="Gedil M."/>
            <person name="Stanke M."/>
            <person name="Haas B.J."/>
            <person name="Wortman J.R."/>
            <person name="Fraser-Liggett C.M."/>
            <person name="Ravel J."/>
            <person name="Rabinowicz P.D."/>
        </authorList>
    </citation>
    <scope>NUCLEOTIDE SEQUENCE [LARGE SCALE GENOMIC DNA]</scope>
    <source>
        <strain evidence="4">cv. Hale</strain>
    </source>
</reference>
<sequence length="406" mass="46023">MAVQKEKQEGKQGNTNPQKLNSFLSLRGVAGRTQRLRTKSSAQAEPDTSISTLPEDLIVEILSRVPVKPLLRFKCVSKSWNSIISDPRFAKLQLKRAKENSNISCNRLLLSTWSPRSLDFEAFCDDDLSNTITNVSFPAIVKGPPTFYVRILGSCDGLVCLLDDYGTMFLWNPTTRQYKELPKPKGAVYRMFLHGIGYNFSTDDYGVVFASRFTDDGNEETTVELYTLKNNTWRKIEDVDSTPEPSGRSGIFWNGGLYWLKVKGSDCEKVYIIVSFDMVEKKFKEVLSLPRHFDPSRYKANLGMSGNSLCVFCECKGSCFETFVLNINGTETFWTKLFSFPHDRFPGFDNAVLCTTKNGEVVLECDGWKLYLYNPKEGTFRNFEMNNGGDVCELELYIESLVSPNV</sequence>
<dbReference type="AlphaFoldDB" id="B9RWC6"/>
<evidence type="ECO:0000259" key="2">
    <source>
        <dbReference type="PROSITE" id="PS50181"/>
    </source>
</evidence>
<dbReference type="PANTHER" id="PTHR31672:SF13">
    <property type="entry name" value="F-BOX PROTEIN CPR30-LIKE"/>
    <property type="match status" value="1"/>
</dbReference>
<dbReference type="InterPro" id="IPR011043">
    <property type="entry name" value="Gal_Oxase/kelch_b-propeller"/>
</dbReference>
<dbReference type="InterPro" id="IPR036047">
    <property type="entry name" value="F-box-like_dom_sf"/>
</dbReference>
<proteinExistence type="predicted"/>
<dbReference type="eggNOG" id="ENOG502QUVH">
    <property type="taxonomic scope" value="Eukaryota"/>
</dbReference>
<accession>B9RWC6</accession>
<dbReference type="SUPFAM" id="SSF81383">
    <property type="entry name" value="F-box domain"/>
    <property type="match status" value="1"/>
</dbReference>
<dbReference type="EMBL" id="EQ973823">
    <property type="protein sequence ID" value="EEF44178.1"/>
    <property type="molecule type" value="Genomic_DNA"/>
</dbReference>
<dbReference type="PROSITE" id="PS50181">
    <property type="entry name" value="FBOX"/>
    <property type="match status" value="1"/>
</dbReference>
<keyword evidence="3" id="KW-0436">Ligase</keyword>
<dbReference type="Proteomes" id="UP000008311">
    <property type="component" value="Unassembled WGS sequence"/>
</dbReference>
<dbReference type="STRING" id="3988.B9RWC6"/>
<evidence type="ECO:0000313" key="3">
    <source>
        <dbReference type="EMBL" id="EEF44178.1"/>
    </source>
</evidence>
<feature type="domain" description="F-box" evidence="2">
    <location>
        <begin position="47"/>
        <end position="92"/>
    </location>
</feature>
<dbReference type="NCBIfam" id="TIGR01640">
    <property type="entry name" value="F_box_assoc_1"/>
    <property type="match status" value="1"/>
</dbReference>
<dbReference type="InterPro" id="IPR050796">
    <property type="entry name" value="SCF_F-box_component"/>
</dbReference>
<feature type="compositionally biased region" description="Basic and acidic residues" evidence="1">
    <location>
        <begin position="1"/>
        <end position="10"/>
    </location>
</feature>
<dbReference type="Gene3D" id="2.120.10.80">
    <property type="entry name" value="Kelch-type beta propeller"/>
    <property type="match status" value="1"/>
</dbReference>
<dbReference type="KEGG" id="rcu:8285034"/>
<protein>
    <submittedName>
        <fullName evidence="3">Ubiquitin-protein ligase, putative</fullName>
    </submittedName>
</protein>
<organism evidence="3 4">
    <name type="scientific">Ricinus communis</name>
    <name type="common">Castor bean</name>
    <dbReference type="NCBI Taxonomy" id="3988"/>
    <lineage>
        <taxon>Eukaryota</taxon>
        <taxon>Viridiplantae</taxon>
        <taxon>Streptophyta</taxon>
        <taxon>Embryophyta</taxon>
        <taxon>Tracheophyta</taxon>
        <taxon>Spermatophyta</taxon>
        <taxon>Magnoliopsida</taxon>
        <taxon>eudicotyledons</taxon>
        <taxon>Gunneridae</taxon>
        <taxon>Pentapetalae</taxon>
        <taxon>rosids</taxon>
        <taxon>fabids</taxon>
        <taxon>Malpighiales</taxon>
        <taxon>Euphorbiaceae</taxon>
        <taxon>Acalyphoideae</taxon>
        <taxon>Acalypheae</taxon>
        <taxon>Ricinus</taxon>
    </lineage>
</organism>
<dbReference type="GO" id="GO:0016874">
    <property type="term" value="F:ligase activity"/>
    <property type="evidence" value="ECO:0007669"/>
    <property type="project" value="UniProtKB-KW"/>
</dbReference>
<dbReference type="OrthoDB" id="1366962at2759"/>
<evidence type="ECO:0000256" key="1">
    <source>
        <dbReference type="SAM" id="MobiDB-lite"/>
    </source>
</evidence>
<dbReference type="PANTHER" id="PTHR31672">
    <property type="entry name" value="BNACNNG10540D PROTEIN"/>
    <property type="match status" value="1"/>
</dbReference>
<feature type="region of interest" description="Disordered" evidence="1">
    <location>
        <begin position="1"/>
        <end position="22"/>
    </location>
</feature>